<evidence type="ECO:0000313" key="1">
    <source>
        <dbReference type="EMBL" id="DAF54830.1"/>
    </source>
</evidence>
<sequence length="169" mass="20184">MTNREWLKLIEQNKERIINKGIEAYKESLENKNLRYIVEMDENGIITMWYDVAGGNSFHMSTYNGKSIELIHFCMRNWIDDPIPDNDIEQKLHERGLYKRYLKERESQEVEDWETAEIVIINSTDEQLQGILEGCRQERKQFLVDEYARTEAENQLENLKNVLDSFKCE</sequence>
<dbReference type="EMBL" id="BK032682">
    <property type="protein sequence ID" value="DAF54830.1"/>
    <property type="molecule type" value="Genomic_DNA"/>
</dbReference>
<reference evidence="1" key="1">
    <citation type="journal article" date="2021" name="Proc. Natl. Acad. Sci. U.S.A.">
        <title>A Catalog of Tens of Thousands of Viruses from Human Metagenomes Reveals Hidden Associations with Chronic Diseases.</title>
        <authorList>
            <person name="Tisza M.J."/>
            <person name="Buck C.B."/>
        </authorList>
    </citation>
    <scope>NUCLEOTIDE SEQUENCE</scope>
    <source>
        <strain evidence="1">CtqPo10</strain>
    </source>
</reference>
<protein>
    <submittedName>
        <fullName evidence="1">Uncharacterized protein</fullName>
    </submittedName>
</protein>
<organism evidence="1">
    <name type="scientific">Siphoviridae sp. ctqPo10</name>
    <dbReference type="NCBI Taxonomy" id="2827948"/>
    <lineage>
        <taxon>Viruses</taxon>
        <taxon>Duplodnaviria</taxon>
        <taxon>Heunggongvirae</taxon>
        <taxon>Uroviricota</taxon>
        <taxon>Caudoviricetes</taxon>
    </lineage>
</organism>
<proteinExistence type="predicted"/>
<name>A0A8S5SV72_9CAUD</name>
<accession>A0A8S5SV72</accession>